<dbReference type="InterPro" id="IPR036869">
    <property type="entry name" value="J_dom_sf"/>
</dbReference>
<name>A0A835C1N8_9POAL</name>
<sequence>MFGRAPKKSDNTRYYEILGVPKDASQDDLKKAYRKAAIKNHPDKGGDPEKVSERPGVFACLRSLCGVGLDVRWICGGFGKVWLGRFTLVTVGGGGSEAAGCVYGLGWKICSRWFGDSAGDVYVALNCQDVVMELVILCGLDRISSAQAYEVLSDPEKREIYDQYGEDALKEGMGGGGGMHDPFDIFQSFFGGGSPFGGFSGGIVQWHLKEALTVPKCTLLQVQWPDTVTGDIIFVLQQKEHPKFKRKGDDLFYEHTLTLTESLCGFQFVLTHLDNRQLLIKSNPGEVVKPDSFKAINDEGMPMYQRPFMKGKLYIHFSVEFPDSLNPEQCKALEAVLPPKPASQYTDMELDECEETMPYDVNIEEEMRRRQQQHQEAYDEDEDMPGGAQRVQCAQQ</sequence>
<dbReference type="Gene3D" id="1.10.287.110">
    <property type="entry name" value="DnaJ domain"/>
    <property type="match status" value="2"/>
</dbReference>
<dbReference type="OrthoDB" id="550424at2759"/>
<proteinExistence type="predicted"/>
<comment type="function">
    <text evidence="4">Plays a continuous role in plant development probably in the structural organization of compartments.</text>
</comment>
<evidence type="ECO:0000256" key="3">
    <source>
        <dbReference type="ARBA" id="ARBA00023289"/>
    </source>
</evidence>
<evidence type="ECO:0000256" key="2">
    <source>
        <dbReference type="ARBA" id="ARBA00023186"/>
    </source>
</evidence>
<dbReference type="Proteomes" id="UP000636709">
    <property type="component" value="Unassembled WGS sequence"/>
</dbReference>
<dbReference type="FunFam" id="2.60.260.20:FF:000150">
    <property type="entry name" value="Chaperone protein dnaJ 3"/>
    <property type="match status" value="1"/>
</dbReference>
<dbReference type="InterPro" id="IPR044713">
    <property type="entry name" value="DNJA1/2-like"/>
</dbReference>
<evidence type="ECO:0000313" key="7">
    <source>
        <dbReference type="EMBL" id="KAF8710003.1"/>
    </source>
</evidence>
<dbReference type="Pfam" id="PF01556">
    <property type="entry name" value="DnaJ_C"/>
    <property type="match status" value="1"/>
</dbReference>
<comment type="caution">
    <text evidence="7">The sequence shown here is derived from an EMBL/GenBank/DDBJ whole genome shotgun (WGS) entry which is preliminary data.</text>
</comment>
<dbReference type="GO" id="GO:0051082">
    <property type="term" value="F:unfolded protein binding"/>
    <property type="evidence" value="ECO:0007669"/>
    <property type="project" value="InterPro"/>
</dbReference>
<dbReference type="Pfam" id="PF00226">
    <property type="entry name" value="DnaJ"/>
    <property type="match status" value="1"/>
</dbReference>
<dbReference type="PANTHER" id="PTHR43888">
    <property type="entry name" value="DNAJ-LIKE-2, ISOFORM A-RELATED"/>
    <property type="match status" value="1"/>
</dbReference>
<keyword evidence="3" id="KW-0449">Lipoprotein</keyword>
<dbReference type="SMART" id="SM00271">
    <property type="entry name" value="DnaJ"/>
    <property type="match status" value="1"/>
</dbReference>
<dbReference type="GO" id="GO:0005783">
    <property type="term" value="C:endoplasmic reticulum"/>
    <property type="evidence" value="ECO:0007669"/>
    <property type="project" value="UniProtKB-ARBA"/>
</dbReference>
<dbReference type="GO" id="GO:0030544">
    <property type="term" value="F:Hsp70 protein binding"/>
    <property type="evidence" value="ECO:0007669"/>
    <property type="project" value="InterPro"/>
</dbReference>
<dbReference type="Gene3D" id="2.60.260.20">
    <property type="entry name" value="Urease metallochaperone UreE, N-terminal domain"/>
    <property type="match status" value="1"/>
</dbReference>
<gene>
    <name evidence="7" type="ORF">HU200_029728</name>
</gene>
<keyword evidence="8" id="KW-1185">Reference proteome</keyword>
<feature type="region of interest" description="Disordered" evidence="5">
    <location>
        <begin position="366"/>
        <end position="396"/>
    </location>
</feature>
<keyword evidence="3" id="KW-0636">Prenylation</keyword>
<evidence type="ECO:0000313" key="8">
    <source>
        <dbReference type="Proteomes" id="UP000636709"/>
    </source>
</evidence>
<dbReference type="AlphaFoldDB" id="A0A835C1N8"/>
<dbReference type="SUPFAM" id="SSF49493">
    <property type="entry name" value="HSP40/DnaJ peptide-binding domain"/>
    <property type="match status" value="1"/>
</dbReference>
<dbReference type="CDD" id="cd10747">
    <property type="entry name" value="DnaJ_C"/>
    <property type="match status" value="1"/>
</dbReference>
<dbReference type="PRINTS" id="PR00625">
    <property type="entry name" value="JDOMAIN"/>
</dbReference>
<dbReference type="EMBL" id="JACEFO010001754">
    <property type="protein sequence ID" value="KAF8710003.1"/>
    <property type="molecule type" value="Genomic_DNA"/>
</dbReference>
<evidence type="ECO:0000256" key="1">
    <source>
        <dbReference type="ARBA" id="ARBA00022481"/>
    </source>
</evidence>
<reference evidence="7" key="1">
    <citation type="submission" date="2020-07" db="EMBL/GenBank/DDBJ databases">
        <title>Genome sequence and genetic diversity analysis of an under-domesticated orphan crop, white fonio (Digitaria exilis).</title>
        <authorList>
            <person name="Bennetzen J.L."/>
            <person name="Chen S."/>
            <person name="Ma X."/>
            <person name="Wang X."/>
            <person name="Yssel A.E.J."/>
            <person name="Chaluvadi S.R."/>
            <person name="Johnson M."/>
            <person name="Gangashetty P."/>
            <person name="Hamidou F."/>
            <person name="Sanogo M.D."/>
            <person name="Zwaenepoel A."/>
            <person name="Wallace J."/>
            <person name="Van De Peer Y."/>
            <person name="Van Deynze A."/>
        </authorList>
    </citation>
    <scope>NUCLEOTIDE SEQUENCE</scope>
    <source>
        <tissue evidence="7">Leaves</tissue>
    </source>
</reference>
<organism evidence="7 8">
    <name type="scientific">Digitaria exilis</name>
    <dbReference type="NCBI Taxonomy" id="1010633"/>
    <lineage>
        <taxon>Eukaryota</taxon>
        <taxon>Viridiplantae</taxon>
        <taxon>Streptophyta</taxon>
        <taxon>Embryophyta</taxon>
        <taxon>Tracheophyta</taxon>
        <taxon>Spermatophyta</taxon>
        <taxon>Magnoliopsida</taxon>
        <taxon>Liliopsida</taxon>
        <taxon>Poales</taxon>
        <taxon>Poaceae</taxon>
        <taxon>PACMAD clade</taxon>
        <taxon>Panicoideae</taxon>
        <taxon>Panicodae</taxon>
        <taxon>Paniceae</taxon>
        <taxon>Anthephorinae</taxon>
        <taxon>Digitaria</taxon>
    </lineage>
</organism>
<dbReference type="FunFam" id="1.10.287.110:FF:000291">
    <property type="entry name" value="Putative dnaJ chaperone family protein"/>
    <property type="match status" value="1"/>
</dbReference>
<protein>
    <recommendedName>
        <fullName evidence="6">J domain-containing protein</fullName>
    </recommendedName>
</protein>
<evidence type="ECO:0000256" key="5">
    <source>
        <dbReference type="SAM" id="MobiDB-lite"/>
    </source>
</evidence>
<dbReference type="CDD" id="cd06257">
    <property type="entry name" value="DnaJ"/>
    <property type="match status" value="1"/>
</dbReference>
<dbReference type="InterPro" id="IPR001623">
    <property type="entry name" value="DnaJ_domain"/>
</dbReference>
<keyword evidence="2" id="KW-0143">Chaperone</keyword>
<dbReference type="SUPFAM" id="SSF46565">
    <property type="entry name" value="Chaperone J-domain"/>
    <property type="match status" value="2"/>
</dbReference>
<dbReference type="PROSITE" id="PS50076">
    <property type="entry name" value="DNAJ_2"/>
    <property type="match status" value="1"/>
</dbReference>
<dbReference type="InterPro" id="IPR008971">
    <property type="entry name" value="HSP40/DnaJ_pept-bd"/>
</dbReference>
<dbReference type="GO" id="GO:0006457">
    <property type="term" value="P:protein folding"/>
    <property type="evidence" value="ECO:0007669"/>
    <property type="project" value="InterPro"/>
</dbReference>
<keyword evidence="1" id="KW-0488">Methylation</keyword>
<evidence type="ECO:0000259" key="6">
    <source>
        <dbReference type="PROSITE" id="PS50076"/>
    </source>
</evidence>
<dbReference type="InterPro" id="IPR002939">
    <property type="entry name" value="DnaJ_C"/>
</dbReference>
<evidence type="ECO:0000256" key="4">
    <source>
        <dbReference type="ARBA" id="ARBA00037547"/>
    </source>
</evidence>
<dbReference type="FunFam" id="1.10.287.110:FF:000244">
    <property type="entry name" value="Chaperone protein dnaJ 3"/>
    <property type="match status" value="1"/>
</dbReference>
<feature type="domain" description="J" evidence="6">
    <location>
        <begin position="13"/>
        <end position="165"/>
    </location>
</feature>
<accession>A0A835C1N8</accession>